<dbReference type="Pfam" id="PF03015">
    <property type="entry name" value="Sterile"/>
    <property type="match status" value="1"/>
</dbReference>
<keyword evidence="4" id="KW-1133">Transmembrane helix</keyword>
<evidence type="ECO:0000256" key="2">
    <source>
        <dbReference type="ARBA" id="ARBA00022516"/>
    </source>
</evidence>
<reference evidence="7 8" key="1">
    <citation type="submission" date="2017-09" db="EMBL/GenBank/DDBJ databases">
        <authorList>
            <consortium name="International Durum Wheat Genome Sequencing Consortium (IDWGSC)"/>
            <person name="Milanesi L."/>
        </authorList>
    </citation>
    <scope>NUCLEOTIDE SEQUENCE [LARGE SCALE GENOMIC DNA]</scope>
    <source>
        <strain evidence="8">cv. Svevo</strain>
    </source>
</reference>
<dbReference type="InterPro" id="IPR033640">
    <property type="entry name" value="FAR_C"/>
</dbReference>
<keyword evidence="2 4" id="KW-0444">Lipid biosynthesis</keyword>
<evidence type="ECO:0000313" key="7">
    <source>
        <dbReference type="EMBL" id="VAI11140.1"/>
    </source>
</evidence>
<dbReference type="Proteomes" id="UP000324705">
    <property type="component" value="Chromosome 4B"/>
</dbReference>
<feature type="domain" description="Fatty acyl-CoA reductase C-terminal" evidence="5">
    <location>
        <begin position="406"/>
        <end position="503"/>
    </location>
</feature>
<dbReference type="CDD" id="cd05236">
    <property type="entry name" value="FAR-N_SDR_e"/>
    <property type="match status" value="1"/>
</dbReference>
<sequence>MVDTLSEENIIGYFKNKSILITGSTGFLVEKILRVQPDVKKIYLPVRAVDAAAAKHRVETEVVGKELFGLLREKHGDRFQSFIWEKIVPLAGDVMREDFGVDSETLRELRVTQELDVIVNGAATTNFYERYDVALDVNVMGVKHMCNFAKKCPNLKVLLHVSTAYVAGEKQGLVQERPFKNGETLLEGTRLDIDTELKLAKDLKKQLEADVDSSPKAERKAMKDLGLTRARHFRWPNTYVFTKSMGEMVLSQLQCDVPVVIVRPSIITSVQNDPLPGWIEGTRTIDTIVIGYAKQNLTYFLADLNLTMDVMPGDMVVNAMMAAIVAHSSSSLEKTKSHPKQHAPAVYHVSSSLRNPAPYNVLHEAGFRYFTEHPRVGPDGRTVRTHKMTFLSSMASFHLFMMLRYRLLLELLHLLSILCCGLFGLDTLYHDQARKYRFVMHLVDLYGPFALFKGCFDDVNLNKLRLAMTSNHGSLFNFDPKTIDWDEYFYRVHIPGVIKYMLK</sequence>
<dbReference type="InterPro" id="IPR013120">
    <property type="entry name" value="FAR_NAD-bd"/>
</dbReference>
<evidence type="ECO:0000259" key="6">
    <source>
        <dbReference type="Pfam" id="PF07993"/>
    </source>
</evidence>
<dbReference type="EC" id="1.2.1.84" evidence="4"/>
<dbReference type="AlphaFoldDB" id="A0A9R0WGQ2"/>
<dbReference type="SUPFAM" id="SSF51735">
    <property type="entry name" value="NAD(P)-binding Rossmann-fold domains"/>
    <property type="match status" value="1"/>
</dbReference>
<accession>A0A9R0WGQ2</accession>
<feature type="domain" description="Thioester reductase (TE)" evidence="6">
    <location>
        <begin position="21"/>
        <end position="320"/>
    </location>
</feature>
<dbReference type="PANTHER" id="PTHR11011">
    <property type="entry name" value="MALE STERILITY PROTEIN 2-RELATED"/>
    <property type="match status" value="1"/>
</dbReference>
<organism evidence="7 8">
    <name type="scientific">Triticum turgidum subsp. durum</name>
    <name type="common">Durum wheat</name>
    <name type="synonym">Triticum durum</name>
    <dbReference type="NCBI Taxonomy" id="4567"/>
    <lineage>
        <taxon>Eukaryota</taxon>
        <taxon>Viridiplantae</taxon>
        <taxon>Streptophyta</taxon>
        <taxon>Embryophyta</taxon>
        <taxon>Tracheophyta</taxon>
        <taxon>Spermatophyta</taxon>
        <taxon>Magnoliopsida</taxon>
        <taxon>Liliopsida</taxon>
        <taxon>Poales</taxon>
        <taxon>Poaceae</taxon>
        <taxon>BOP clade</taxon>
        <taxon>Pooideae</taxon>
        <taxon>Triticodae</taxon>
        <taxon>Triticeae</taxon>
        <taxon>Triticinae</taxon>
        <taxon>Triticum</taxon>
    </lineage>
</organism>
<dbReference type="GO" id="GO:0035336">
    <property type="term" value="P:long-chain fatty-acyl-CoA metabolic process"/>
    <property type="evidence" value="ECO:0007669"/>
    <property type="project" value="TreeGrafter"/>
</dbReference>
<dbReference type="Gramene" id="TRITD4Bv1G199600.4">
    <property type="protein sequence ID" value="TRITD4Bv1G199600.4"/>
    <property type="gene ID" value="TRITD4Bv1G199600"/>
</dbReference>
<dbReference type="PANTHER" id="PTHR11011:SF71">
    <property type="entry name" value="FATTY ACYL-COA REDUCTASE"/>
    <property type="match status" value="1"/>
</dbReference>
<dbReference type="Pfam" id="PF07993">
    <property type="entry name" value="NAD_binding_4"/>
    <property type="match status" value="1"/>
</dbReference>
<dbReference type="GO" id="GO:0080019">
    <property type="term" value="F:alcohol-forming very long-chain fatty acyl-CoA reductase activity"/>
    <property type="evidence" value="ECO:0007669"/>
    <property type="project" value="InterPro"/>
</dbReference>
<comment type="catalytic activity">
    <reaction evidence="4">
        <text>a long-chain fatty acyl-CoA + 2 NADPH + 2 H(+) = a long-chain primary fatty alcohol + 2 NADP(+) + CoA</text>
        <dbReference type="Rhea" id="RHEA:52716"/>
        <dbReference type="ChEBI" id="CHEBI:15378"/>
        <dbReference type="ChEBI" id="CHEBI:57287"/>
        <dbReference type="ChEBI" id="CHEBI:57783"/>
        <dbReference type="ChEBI" id="CHEBI:58349"/>
        <dbReference type="ChEBI" id="CHEBI:77396"/>
        <dbReference type="ChEBI" id="CHEBI:83139"/>
        <dbReference type="EC" id="1.2.1.84"/>
    </reaction>
</comment>
<dbReference type="EMBL" id="LT934118">
    <property type="protein sequence ID" value="VAI11140.1"/>
    <property type="molecule type" value="Genomic_DNA"/>
</dbReference>
<name>A0A9R0WGQ2_TRITD</name>
<dbReference type="InterPro" id="IPR026055">
    <property type="entry name" value="FAR"/>
</dbReference>
<keyword evidence="4" id="KW-0472">Membrane</keyword>
<keyword evidence="4" id="KW-0521">NADP</keyword>
<comment type="function">
    <text evidence="4">Catalyzes the reduction of fatty acyl-CoA to fatty alcohols.</text>
</comment>
<protein>
    <recommendedName>
        <fullName evidence="4">Fatty acyl-CoA reductase</fullName>
        <ecNumber evidence="4">1.2.1.84</ecNumber>
    </recommendedName>
</protein>
<gene>
    <name evidence="7" type="ORF">TRITD_4Bv1G199600</name>
</gene>
<evidence type="ECO:0000259" key="5">
    <source>
        <dbReference type="Pfam" id="PF03015"/>
    </source>
</evidence>
<keyword evidence="4" id="KW-0560">Oxidoreductase</keyword>
<evidence type="ECO:0000313" key="8">
    <source>
        <dbReference type="Proteomes" id="UP000324705"/>
    </source>
</evidence>
<comment type="similarity">
    <text evidence="1 4">Belongs to the fatty acyl-CoA reductase family.</text>
</comment>
<dbReference type="GO" id="GO:0102965">
    <property type="term" value="F:alcohol-forming long-chain fatty acyl-CoA reductase activity"/>
    <property type="evidence" value="ECO:0007669"/>
    <property type="project" value="UniProtKB-EC"/>
</dbReference>
<keyword evidence="8" id="KW-1185">Reference proteome</keyword>
<keyword evidence="3 4" id="KW-0443">Lipid metabolism</keyword>
<dbReference type="GO" id="GO:0010345">
    <property type="term" value="P:suberin biosynthetic process"/>
    <property type="evidence" value="ECO:0007669"/>
    <property type="project" value="TreeGrafter"/>
</dbReference>
<feature type="transmembrane region" description="Helical" evidence="4">
    <location>
        <begin position="411"/>
        <end position="429"/>
    </location>
</feature>
<dbReference type="InterPro" id="IPR036291">
    <property type="entry name" value="NAD(P)-bd_dom_sf"/>
</dbReference>
<dbReference type="CDD" id="cd09071">
    <property type="entry name" value="FAR_C"/>
    <property type="match status" value="1"/>
</dbReference>
<evidence type="ECO:0000256" key="4">
    <source>
        <dbReference type="RuleBase" id="RU363097"/>
    </source>
</evidence>
<evidence type="ECO:0000256" key="3">
    <source>
        <dbReference type="ARBA" id="ARBA00023098"/>
    </source>
</evidence>
<proteinExistence type="inferred from homology"/>
<evidence type="ECO:0000256" key="1">
    <source>
        <dbReference type="ARBA" id="ARBA00005928"/>
    </source>
</evidence>
<keyword evidence="4" id="KW-0812">Transmembrane</keyword>
<dbReference type="Gene3D" id="3.40.50.720">
    <property type="entry name" value="NAD(P)-binding Rossmann-like Domain"/>
    <property type="match status" value="1"/>
</dbReference>